<organism evidence="3">
    <name type="scientific">uncultured Chloroflexota bacterium</name>
    <dbReference type="NCBI Taxonomy" id="166587"/>
    <lineage>
        <taxon>Bacteria</taxon>
        <taxon>Bacillati</taxon>
        <taxon>Chloroflexota</taxon>
        <taxon>environmental samples</taxon>
    </lineage>
</organism>
<dbReference type="SUPFAM" id="SSF46785">
    <property type="entry name" value="Winged helix' DNA-binding domain"/>
    <property type="match status" value="1"/>
</dbReference>
<reference evidence="3" key="1">
    <citation type="journal article" date="2005" name="Environ. Microbiol.">
        <title>Genetic and functional properties of uncultivated thermophilic crenarchaeotes from a subsurface gold mine as revealed by analysis of genome fragments.</title>
        <authorList>
            <person name="Nunoura T."/>
            <person name="Hirayama H."/>
            <person name="Takami H."/>
            <person name="Oida H."/>
            <person name="Nishi S."/>
            <person name="Shimamura S."/>
            <person name="Suzuki Y."/>
            <person name="Inagaki F."/>
            <person name="Takai K."/>
            <person name="Nealson K.H."/>
            <person name="Horikoshi K."/>
        </authorList>
    </citation>
    <scope>NUCLEOTIDE SEQUENCE</scope>
</reference>
<evidence type="ECO:0000313" key="2">
    <source>
        <dbReference type="EMBL" id="BAL53456.1"/>
    </source>
</evidence>
<dbReference type="InterPro" id="IPR052509">
    <property type="entry name" value="Metal_resp_DNA-bind_regulator"/>
</dbReference>
<dbReference type="AlphaFoldDB" id="H5SIB1"/>
<dbReference type="PANTHER" id="PTHR33169:SF14">
    <property type="entry name" value="TRANSCRIPTIONAL REGULATOR RV3488"/>
    <property type="match status" value="1"/>
</dbReference>
<dbReference type="InterPro" id="IPR036388">
    <property type="entry name" value="WH-like_DNA-bd_sf"/>
</dbReference>
<evidence type="ECO:0000259" key="1">
    <source>
        <dbReference type="Pfam" id="PF03551"/>
    </source>
</evidence>
<reference evidence="3" key="2">
    <citation type="journal article" date="2012" name="PLoS ONE">
        <title>A Deeply Branching Thermophilic Bacterium with an Ancient Acetyl-CoA Pathway Dominates a Subsurface Ecosystem.</title>
        <authorList>
            <person name="Takami H."/>
            <person name="Noguchi H."/>
            <person name="Takaki Y."/>
            <person name="Uchiyama I."/>
            <person name="Toyoda A."/>
            <person name="Nishi S."/>
            <person name="Chee G.-J."/>
            <person name="Arai W."/>
            <person name="Nunoura T."/>
            <person name="Itoh T."/>
            <person name="Hattori M."/>
            <person name="Takai K."/>
        </authorList>
    </citation>
    <scope>NUCLEOTIDE SEQUENCE</scope>
</reference>
<evidence type="ECO:0000313" key="3">
    <source>
        <dbReference type="EMBL" id="BAL55897.1"/>
    </source>
</evidence>
<dbReference type="Pfam" id="PF03551">
    <property type="entry name" value="PadR"/>
    <property type="match status" value="1"/>
</dbReference>
<protein>
    <submittedName>
        <fullName evidence="3">Transcriptional regulator, PadR family</fullName>
    </submittedName>
</protein>
<dbReference type="Gene3D" id="1.10.10.10">
    <property type="entry name" value="Winged helix-like DNA-binding domain superfamily/Winged helix DNA-binding domain"/>
    <property type="match status" value="1"/>
</dbReference>
<dbReference type="EMBL" id="AP011732">
    <property type="protein sequence ID" value="BAL55897.1"/>
    <property type="molecule type" value="Genomic_DNA"/>
</dbReference>
<dbReference type="InterPro" id="IPR005149">
    <property type="entry name" value="Tscrpt_reg_PadR_N"/>
</dbReference>
<feature type="domain" description="Transcription regulator PadR N-terminal" evidence="1">
    <location>
        <begin position="24"/>
        <end position="97"/>
    </location>
</feature>
<gene>
    <name evidence="2" type="ORF">HGMM_F07B11C11</name>
    <name evidence="3" type="ORF">HGMM_F32G01C07</name>
</gene>
<dbReference type="PANTHER" id="PTHR33169">
    <property type="entry name" value="PADR-FAMILY TRANSCRIPTIONAL REGULATOR"/>
    <property type="match status" value="1"/>
</dbReference>
<sequence>MPELDRLLEKWESVYKKGLLTFWLLLLLDEKPRYPYEMSAEVLRASQGTLGADENSIYRAISRFEEMGLVASEAGASSLGPPRKYYRLTDDGRELLRRFIERNILIFQHPEVAERIRRVLQTGGSHEQ</sequence>
<accession>H5SIB1</accession>
<dbReference type="InterPro" id="IPR036390">
    <property type="entry name" value="WH_DNA-bd_sf"/>
</dbReference>
<name>H5SIB1_9CHLR</name>
<dbReference type="EMBL" id="AP011658">
    <property type="protein sequence ID" value="BAL53456.1"/>
    <property type="molecule type" value="Genomic_DNA"/>
</dbReference>
<proteinExistence type="predicted"/>